<protein>
    <submittedName>
        <fullName evidence="1">Uncharacterized protein</fullName>
    </submittedName>
</protein>
<evidence type="ECO:0000313" key="1">
    <source>
        <dbReference type="EMBL" id="AKV02259.1"/>
    </source>
</evidence>
<accession>A0A0K1Q953</accession>
<proteinExistence type="predicted"/>
<name>A0A0K1Q953_9BACT</name>
<dbReference type="AlphaFoldDB" id="A0A0K1Q953"/>
<dbReference type="EMBL" id="CP012333">
    <property type="protein sequence ID" value="AKV02259.1"/>
    <property type="molecule type" value="Genomic_DNA"/>
</dbReference>
<gene>
    <name evidence="1" type="ORF">AKJ09_08922</name>
</gene>
<dbReference type="Proteomes" id="UP000064967">
    <property type="component" value="Chromosome"/>
</dbReference>
<reference evidence="1 2" key="1">
    <citation type="submission" date="2015-08" db="EMBL/GenBank/DDBJ databases">
        <authorList>
            <person name="Babu N.S."/>
            <person name="Beckwith C.J."/>
            <person name="Beseler K.G."/>
            <person name="Brison A."/>
            <person name="Carone J.V."/>
            <person name="Caskin T.P."/>
            <person name="Diamond M."/>
            <person name="Durham M.E."/>
            <person name="Foxe J.M."/>
            <person name="Go M."/>
            <person name="Henderson B.A."/>
            <person name="Jones I.B."/>
            <person name="McGettigan J.A."/>
            <person name="Micheletti S.J."/>
            <person name="Nasrallah M.E."/>
            <person name="Ortiz D."/>
            <person name="Piller C.R."/>
            <person name="Privatt S.R."/>
            <person name="Schneider S.L."/>
            <person name="Sharp S."/>
            <person name="Smith T.C."/>
            <person name="Stanton J.D."/>
            <person name="Ullery H.E."/>
            <person name="Wilson R.J."/>
            <person name="Serrano M.G."/>
            <person name="Buck G."/>
            <person name="Lee V."/>
            <person name="Wang Y."/>
            <person name="Carvalho R."/>
            <person name="Voegtly L."/>
            <person name="Shi R."/>
            <person name="Duckworth R."/>
            <person name="Johnson A."/>
            <person name="Loviza R."/>
            <person name="Walstead R."/>
            <person name="Shah Z."/>
            <person name="Kiflezghi M."/>
            <person name="Wade K."/>
            <person name="Ball S.L."/>
            <person name="Bradley K.W."/>
            <person name="Asai D.J."/>
            <person name="Bowman C.A."/>
            <person name="Russell D.A."/>
            <person name="Pope W.H."/>
            <person name="Jacobs-Sera D."/>
            <person name="Hendrix R.W."/>
            <person name="Hatfull G.F."/>
        </authorList>
    </citation>
    <scope>NUCLEOTIDE SEQUENCE [LARGE SCALE GENOMIC DNA]</scope>
    <source>
        <strain evidence="1 2">DSM 27648</strain>
    </source>
</reference>
<evidence type="ECO:0000313" key="2">
    <source>
        <dbReference type="Proteomes" id="UP000064967"/>
    </source>
</evidence>
<organism evidence="1 2">
    <name type="scientific">Labilithrix luteola</name>
    <dbReference type="NCBI Taxonomy" id="1391654"/>
    <lineage>
        <taxon>Bacteria</taxon>
        <taxon>Pseudomonadati</taxon>
        <taxon>Myxococcota</taxon>
        <taxon>Polyangia</taxon>
        <taxon>Polyangiales</taxon>
        <taxon>Labilitrichaceae</taxon>
        <taxon>Labilithrix</taxon>
    </lineage>
</organism>
<dbReference type="STRING" id="1391654.AKJ09_08922"/>
<keyword evidence="2" id="KW-1185">Reference proteome</keyword>
<dbReference type="KEGG" id="llu:AKJ09_08922"/>
<sequence length="127" mass="13709">MVPDDQFDADYFFCHVEPELLFAKKCGPGEPGVDPANGCHFNSSAVSGMALSNHTPVDCNADGHPISRAQIGAGSAAQGNLQAASLVMSRDYLTAPIYLRPTGQNHPRVIFDRTDPVVDVIRQWAQK</sequence>